<reference evidence="3 4" key="1">
    <citation type="submission" date="2017-09" db="EMBL/GenBank/DDBJ databases">
        <title>Depth-based differentiation of microbial function through sediment-hosted aquifers and enrichment of novel symbionts in the deep terrestrial subsurface.</title>
        <authorList>
            <person name="Probst A.J."/>
            <person name="Ladd B."/>
            <person name="Jarett J.K."/>
            <person name="Geller-Mcgrath D.E."/>
            <person name="Sieber C.M."/>
            <person name="Emerson J.B."/>
            <person name="Anantharaman K."/>
            <person name="Thomas B.C."/>
            <person name="Malmstrom R."/>
            <person name="Stieglmeier M."/>
            <person name="Klingl A."/>
            <person name="Woyke T."/>
            <person name="Ryan C.M."/>
            <person name="Banfield J.F."/>
        </authorList>
    </citation>
    <scope>NUCLEOTIDE SEQUENCE [LARGE SCALE GENOMIC DNA]</scope>
    <source>
        <strain evidence="3">CG23_combo_of_CG06-09_8_20_14_all_37_13</strain>
    </source>
</reference>
<gene>
    <name evidence="3" type="ORF">COX44_01060</name>
</gene>
<dbReference type="Proteomes" id="UP000231480">
    <property type="component" value="Unassembled WGS sequence"/>
</dbReference>
<dbReference type="Pfam" id="PF02594">
    <property type="entry name" value="DUF167"/>
    <property type="match status" value="1"/>
</dbReference>
<dbReference type="NCBIfam" id="TIGR00251">
    <property type="entry name" value="DUF167 family protein"/>
    <property type="match status" value="1"/>
</dbReference>
<dbReference type="InterPro" id="IPR003746">
    <property type="entry name" value="DUF167"/>
</dbReference>
<evidence type="ECO:0000313" key="3">
    <source>
        <dbReference type="EMBL" id="PIP17238.1"/>
    </source>
</evidence>
<proteinExistence type="inferred from homology"/>
<dbReference type="SUPFAM" id="SSF69786">
    <property type="entry name" value="YggU-like"/>
    <property type="match status" value="1"/>
</dbReference>
<dbReference type="AlphaFoldDB" id="A0A2G9YDC8"/>
<comment type="similarity">
    <text evidence="1 2">Belongs to the UPF0235 family.</text>
</comment>
<dbReference type="InterPro" id="IPR036591">
    <property type="entry name" value="YggU-like_sf"/>
</dbReference>
<dbReference type="EMBL" id="PCRH01000023">
    <property type="protein sequence ID" value="PIP17238.1"/>
    <property type="molecule type" value="Genomic_DNA"/>
</dbReference>
<evidence type="ECO:0000256" key="2">
    <source>
        <dbReference type="HAMAP-Rule" id="MF_00634"/>
    </source>
</evidence>
<sequence length="77" mass="9001">MLIRVKVFPNSKKQLVEKKEGNFEVWVKERPIKGQANRAVIDALAEYFGCPRENVKLIGGFRERNKAFEIKAIQRIR</sequence>
<dbReference type="HAMAP" id="MF_00634">
    <property type="entry name" value="UPF0235"/>
    <property type="match status" value="1"/>
</dbReference>
<evidence type="ECO:0000256" key="1">
    <source>
        <dbReference type="ARBA" id="ARBA00010364"/>
    </source>
</evidence>
<organism evidence="3 4">
    <name type="scientific">Candidatus Portnoybacteria bacterium CG23_combo_of_CG06-09_8_20_14_all_37_13</name>
    <dbReference type="NCBI Taxonomy" id="1974819"/>
    <lineage>
        <taxon>Bacteria</taxon>
        <taxon>Candidatus Portnoyibacteriota</taxon>
    </lineage>
</organism>
<protein>
    <recommendedName>
        <fullName evidence="2">UPF0235 protein COX44_01060</fullName>
    </recommendedName>
</protein>
<name>A0A2G9YDC8_9BACT</name>
<dbReference type="Gene3D" id="3.30.1200.10">
    <property type="entry name" value="YggU-like"/>
    <property type="match status" value="1"/>
</dbReference>
<evidence type="ECO:0000313" key="4">
    <source>
        <dbReference type="Proteomes" id="UP000231480"/>
    </source>
</evidence>
<accession>A0A2G9YDC8</accession>
<comment type="caution">
    <text evidence="3">The sequence shown here is derived from an EMBL/GenBank/DDBJ whole genome shotgun (WGS) entry which is preliminary data.</text>
</comment>
<dbReference type="SMART" id="SM01152">
    <property type="entry name" value="DUF167"/>
    <property type="match status" value="1"/>
</dbReference>